<name>A0A6M0IJF3_9BACT</name>
<keyword evidence="1" id="KW-0732">Signal</keyword>
<accession>A0A6M0IJF3</accession>
<sequence>MKKLLGLLLLISSFVQTTATAQFTYRQSVVGTDTLVYRIDFEGKAVRVARLPADVTRSKKAIQRLNTYTTEAKATFNTAQFGTGKYFDPNYFFSIEFNGNLDNVPTRKAQGVSMFSSHVQPNQDEYNALPQNQKIYYGFEGSLHGQYEGAKYYESTIEQLEAQYNSSIPSGYFYAVPNIETSTEWNQWRYVQQTGHGYDSWQVAQNRSIKCESDGVTRTLGQLYSSGLWDIEMTVRRANRNAIMATIFRARNTYFAYGSSMKQGEPRIGDIGNKSVFIEGTPRLTFIGGNDATGTITLNGRTYTGINKNVYGYENSMLDYYYYFSSTLNSSDYQSIFIAKNPGTQTLPYIWSKQLPYHIVASEKGHWQANKWKMQNVPGQTDRGSVRMQEPFYEGNFYTTDGVEVGAFMPFAEVQGVPVDGFSYTPKVWLAPYLTYGAYVVHRFLEGSTPGSGYHLFNAPGQAKLPSSHGIYNHHLHTITAIFQARNDMQPLERFYAGSTLVQDPDVQLLETGSWLNYNGSDAFGFQADGGRLPQKPAYIVRYKPTSSGWQVYVEGGMNQDWTASRIDRIRLPGALNGNVMRVKLTGPSVHVYEFAISSGDTGQVYEATQTITTTVPGYGGRLNLN</sequence>
<organism evidence="2 3">
    <name type="scientific">Spirosoma agri</name>
    <dbReference type="NCBI Taxonomy" id="1987381"/>
    <lineage>
        <taxon>Bacteria</taxon>
        <taxon>Pseudomonadati</taxon>
        <taxon>Bacteroidota</taxon>
        <taxon>Cytophagia</taxon>
        <taxon>Cytophagales</taxon>
        <taxon>Cytophagaceae</taxon>
        <taxon>Spirosoma</taxon>
    </lineage>
</organism>
<comment type="caution">
    <text evidence="2">The sequence shown here is derived from an EMBL/GenBank/DDBJ whole genome shotgun (WGS) entry which is preliminary data.</text>
</comment>
<gene>
    <name evidence="2" type="ORF">GK091_12770</name>
</gene>
<dbReference type="EMBL" id="JAAGNZ010000001">
    <property type="protein sequence ID" value="NEU67755.1"/>
    <property type="molecule type" value="Genomic_DNA"/>
</dbReference>
<dbReference type="AlphaFoldDB" id="A0A6M0IJF3"/>
<protein>
    <submittedName>
        <fullName evidence="2">Uncharacterized protein</fullName>
    </submittedName>
</protein>
<reference evidence="2 3" key="1">
    <citation type="submission" date="2020-02" db="EMBL/GenBank/DDBJ databases">
        <title>Draft genome sequence of two Spirosoma agri KCTC 52727 and Spirosoma terrae KCTC 52035.</title>
        <authorList>
            <person name="Rojas J."/>
            <person name="Ambika Manirajan B."/>
            <person name="Ratering S."/>
            <person name="Suarez C."/>
            <person name="Schnell S."/>
        </authorList>
    </citation>
    <scope>NUCLEOTIDE SEQUENCE [LARGE SCALE GENOMIC DNA]</scope>
    <source>
        <strain evidence="2 3">KCTC 52727</strain>
    </source>
</reference>
<evidence type="ECO:0000313" key="3">
    <source>
        <dbReference type="Proteomes" id="UP000477386"/>
    </source>
</evidence>
<feature type="chain" id="PRO_5026996812" evidence="1">
    <location>
        <begin position="22"/>
        <end position="626"/>
    </location>
</feature>
<dbReference type="Proteomes" id="UP000477386">
    <property type="component" value="Unassembled WGS sequence"/>
</dbReference>
<feature type="signal peptide" evidence="1">
    <location>
        <begin position="1"/>
        <end position="21"/>
    </location>
</feature>
<keyword evidence="3" id="KW-1185">Reference proteome</keyword>
<proteinExistence type="predicted"/>
<evidence type="ECO:0000313" key="2">
    <source>
        <dbReference type="EMBL" id="NEU67755.1"/>
    </source>
</evidence>
<dbReference type="RefSeq" id="WP_164038340.1">
    <property type="nucleotide sequence ID" value="NZ_JAAGNZ010000001.1"/>
</dbReference>
<evidence type="ECO:0000256" key="1">
    <source>
        <dbReference type="SAM" id="SignalP"/>
    </source>
</evidence>